<name>A0A8H4QKC3_9AGAR</name>
<evidence type="ECO:0000313" key="2">
    <source>
        <dbReference type="EMBL" id="KAF4612396.1"/>
    </source>
</evidence>
<dbReference type="Proteomes" id="UP000521872">
    <property type="component" value="Unassembled WGS sequence"/>
</dbReference>
<dbReference type="EMBL" id="JAACJL010000057">
    <property type="protein sequence ID" value="KAF4612396.1"/>
    <property type="molecule type" value="Genomic_DNA"/>
</dbReference>
<feature type="signal peptide" evidence="1">
    <location>
        <begin position="1"/>
        <end position="27"/>
    </location>
</feature>
<sequence length="177" mass="18582">MNIKLFSVSNQALLTLWVLLQVTFTLGLDLASSSWIWTTEFTGSQDITVDNFYVLYVNGAVIGQRTSSNNWQQAGRFCVGLSPTTNVIAVNGTNEAIGRAGVLAAIQVTYSDGTITTSISDVSWKATSSLPSGFQTTTFNDASWPAAVISGGYAVWPYAPITTPAGPAAACAGCIAV</sequence>
<keyword evidence="3" id="KW-1185">Reference proteome</keyword>
<feature type="chain" id="PRO_5034656032" evidence="1">
    <location>
        <begin position="28"/>
        <end position="177"/>
    </location>
</feature>
<protein>
    <submittedName>
        <fullName evidence="2">Uncharacterized protein</fullName>
    </submittedName>
</protein>
<evidence type="ECO:0000256" key="1">
    <source>
        <dbReference type="SAM" id="SignalP"/>
    </source>
</evidence>
<accession>A0A8H4QKC3</accession>
<proteinExistence type="predicted"/>
<reference evidence="2 3" key="1">
    <citation type="submission" date="2019-12" db="EMBL/GenBank/DDBJ databases">
        <authorList>
            <person name="Floudas D."/>
            <person name="Bentzer J."/>
            <person name="Ahren D."/>
            <person name="Johansson T."/>
            <person name="Persson P."/>
            <person name="Tunlid A."/>
        </authorList>
    </citation>
    <scope>NUCLEOTIDE SEQUENCE [LARGE SCALE GENOMIC DNA]</scope>
    <source>
        <strain evidence="2 3">CBS 102.39</strain>
    </source>
</reference>
<evidence type="ECO:0000313" key="3">
    <source>
        <dbReference type="Proteomes" id="UP000521872"/>
    </source>
</evidence>
<comment type="caution">
    <text evidence="2">The sequence shown here is derived from an EMBL/GenBank/DDBJ whole genome shotgun (WGS) entry which is preliminary data.</text>
</comment>
<dbReference type="Gene3D" id="2.60.120.260">
    <property type="entry name" value="Galactose-binding domain-like"/>
    <property type="match status" value="1"/>
</dbReference>
<dbReference type="AlphaFoldDB" id="A0A8H4QKC3"/>
<keyword evidence="1" id="KW-0732">Signal</keyword>
<gene>
    <name evidence="2" type="ORF">D9613_003568</name>
</gene>
<organism evidence="2 3">
    <name type="scientific">Agrocybe pediades</name>
    <dbReference type="NCBI Taxonomy" id="84607"/>
    <lineage>
        <taxon>Eukaryota</taxon>
        <taxon>Fungi</taxon>
        <taxon>Dikarya</taxon>
        <taxon>Basidiomycota</taxon>
        <taxon>Agaricomycotina</taxon>
        <taxon>Agaricomycetes</taxon>
        <taxon>Agaricomycetidae</taxon>
        <taxon>Agaricales</taxon>
        <taxon>Agaricineae</taxon>
        <taxon>Strophariaceae</taxon>
        <taxon>Agrocybe</taxon>
    </lineage>
</organism>